<evidence type="ECO:0000313" key="4">
    <source>
        <dbReference type="EnsemblPlants" id="KQK04156"/>
    </source>
</evidence>
<feature type="region of interest" description="Disordered" evidence="1">
    <location>
        <begin position="315"/>
        <end position="415"/>
    </location>
</feature>
<dbReference type="PANTHER" id="PTHR46327:SF2">
    <property type="entry name" value="SEQUENCE-SPECIFIC DNA BINDING TRANSCRIPTION FACTOR"/>
    <property type="match status" value="1"/>
</dbReference>
<dbReference type="Gramene" id="KQK04156">
    <property type="protein sequence ID" value="KQK04156"/>
    <property type="gene ID" value="BRADI_2g12030v3"/>
</dbReference>
<feature type="domain" description="Myb/SANT-like DNA-binding" evidence="2">
    <location>
        <begin position="173"/>
        <end position="224"/>
    </location>
</feature>
<dbReference type="Proteomes" id="UP000008810">
    <property type="component" value="Chromosome 2"/>
</dbReference>
<dbReference type="AlphaFoldDB" id="A0A0Q3IUP4"/>
<evidence type="ECO:0000259" key="2">
    <source>
        <dbReference type="Pfam" id="PF13837"/>
    </source>
</evidence>
<feature type="region of interest" description="Disordered" evidence="1">
    <location>
        <begin position="509"/>
        <end position="553"/>
    </location>
</feature>
<feature type="compositionally biased region" description="Low complexity" evidence="1">
    <location>
        <begin position="99"/>
        <end position="111"/>
    </location>
</feature>
<feature type="compositionally biased region" description="Low complexity" evidence="1">
    <location>
        <begin position="155"/>
        <end position="172"/>
    </location>
</feature>
<dbReference type="EnsemblPlants" id="KQK04156">
    <property type="protein sequence ID" value="KQK04156"/>
    <property type="gene ID" value="BRADI_2g12030v3"/>
</dbReference>
<evidence type="ECO:0000313" key="3">
    <source>
        <dbReference type="EMBL" id="KQK04156.1"/>
    </source>
</evidence>
<feature type="compositionally biased region" description="Polar residues" evidence="1">
    <location>
        <begin position="530"/>
        <end position="547"/>
    </location>
</feature>
<feature type="region of interest" description="Disordered" evidence="1">
    <location>
        <begin position="53"/>
        <end position="111"/>
    </location>
</feature>
<organism evidence="3">
    <name type="scientific">Brachypodium distachyon</name>
    <name type="common">Purple false brome</name>
    <name type="synonym">Trachynia distachya</name>
    <dbReference type="NCBI Taxonomy" id="15368"/>
    <lineage>
        <taxon>Eukaryota</taxon>
        <taxon>Viridiplantae</taxon>
        <taxon>Streptophyta</taxon>
        <taxon>Embryophyta</taxon>
        <taxon>Tracheophyta</taxon>
        <taxon>Spermatophyta</taxon>
        <taxon>Magnoliopsida</taxon>
        <taxon>Liliopsida</taxon>
        <taxon>Poales</taxon>
        <taxon>Poaceae</taxon>
        <taxon>BOP clade</taxon>
        <taxon>Pooideae</taxon>
        <taxon>Stipodae</taxon>
        <taxon>Brachypodieae</taxon>
        <taxon>Brachypodium</taxon>
    </lineage>
</organism>
<dbReference type="STRING" id="15368.A0A0Q3IUP4"/>
<feature type="compositionally biased region" description="Polar residues" evidence="1">
    <location>
        <begin position="509"/>
        <end position="523"/>
    </location>
</feature>
<name>A0A0Q3IUP4_BRADI</name>
<feature type="compositionally biased region" description="Acidic residues" evidence="1">
    <location>
        <begin position="344"/>
        <end position="360"/>
    </location>
</feature>
<dbReference type="ExpressionAtlas" id="A0A0Q3IUP4">
    <property type="expression patterns" value="baseline"/>
</dbReference>
<dbReference type="KEGG" id="bdi:100835008"/>
<sequence>MERGDGAAAGGGGMGPRGAPAAMLGMGMQQFVSQPHAAAPVFQQPEHLHGGVFGQHHHQPVPAPARQQPPSYSPYPAVPVRAGGGHHEEEAMGHGAGNDGVAAQQQQQPGGLWSRMKWTDAMVRLLIMVVYNAGDDGEGAVAAAVGGGGGGGGSRAAAHGHGHGSATAAAHAQQKKGKWKSVSRTMGEHGFTVSPQQCEDKFNDLNKRYKRVVDLLGRGKACAVVESPALLDAMDELPPRAKEEARKLLSSKHLFFREMCNYHNSPHPHAAAAVTVASHHGAAVHDHEGAAACFHHPQPVACASSAAALHALAPSPAMMNSSTRTEGDEEDDDSENAHPRTSNEVEEMDEEDVLDDEEEQAPGIKSKHRRFHSLNSNGFPKRRRGESSTMEAEEDGNNNDNTGAGEGEAPSSAGVQHLQSELAAAAGGGDPEQARRWMRRRALAVEEQLLACDYREYKLHRQRLKWERFCAGKEREMELAKLRNERARIDGRRMLLMIQHKEMDLLRGSSTAGEACNNSSSVDHNPRQTPPFSAFQQQQQLGSSPSTAGGHHS</sequence>
<accession>A0A0Q3IUP4</accession>
<reference evidence="4" key="3">
    <citation type="submission" date="2018-08" db="UniProtKB">
        <authorList>
            <consortium name="EnsemblPlants"/>
        </authorList>
    </citation>
    <scope>IDENTIFICATION</scope>
    <source>
        <strain evidence="4">cv. Bd21</strain>
    </source>
</reference>
<dbReference type="OrthoDB" id="784295at2759"/>
<keyword evidence="5" id="KW-1185">Reference proteome</keyword>
<evidence type="ECO:0000256" key="1">
    <source>
        <dbReference type="SAM" id="MobiDB-lite"/>
    </source>
</evidence>
<proteinExistence type="predicted"/>
<reference evidence="3 4" key="1">
    <citation type="journal article" date="2010" name="Nature">
        <title>Genome sequencing and analysis of the model grass Brachypodium distachyon.</title>
        <authorList>
            <consortium name="International Brachypodium Initiative"/>
        </authorList>
    </citation>
    <scope>NUCLEOTIDE SEQUENCE [LARGE SCALE GENOMIC DNA]</scope>
    <source>
        <strain evidence="3">Bd21</strain>
        <strain evidence="4">cv. Bd21</strain>
    </source>
</reference>
<dbReference type="EMBL" id="CM000881">
    <property type="protein sequence ID" value="KQK04156.1"/>
    <property type="molecule type" value="Genomic_DNA"/>
</dbReference>
<reference evidence="3" key="2">
    <citation type="submission" date="2017-06" db="EMBL/GenBank/DDBJ databases">
        <title>WGS assembly of Brachypodium distachyon.</title>
        <authorList>
            <consortium name="The International Brachypodium Initiative"/>
            <person name="Lucas S."/>
            <person name="Harmon-Smith M."/>
            <person name="Lail K."/>
            <person name="Tice H."/>
            <person name="Grimwood J."/>
            <person name="Bruce D."/>
            <person name="Barry K."/>
            <person name="Shu S."/>
            <person name="Lindquist E."/>
            <person name="Wang M."/>
            <person name="Pitluck S."/>
            <person name="Vogel J.P."/>
            <person name="Garvin D.F."/>
            <person name="Mockler T.C."/>
            <person name="Schmutz J."/>
            <person name="Rokhsar D."/>
            <person name="Bevan M.W."/>
        </authorList>
    </citation>
    <scope>NUCLEOTIDE SEQUENCE</scope>
    <source>
        <strain evidence="3">Bd21</strain>
    </source>
</reference>
<dbReference type="Pfam" id="PF13837">
    <property type="entry name" value="Myb_DNA-bind_4"/>
    <property type="match status" value="1"/>
</dbReference>
<evidence type="ECO:0000313" key="5">
    <source>
        <dbReference type="Proteomes" id="UP000008810"/>
    </source>
</evidence>
<dbReference type="Gene3D" id="1.10.10.60">
    <property type="entry name" value="Homeodomain-like"/>
    <property type="match status" value="1"/>
</dbReference>
<feature type="region of interest" description="Disordered" evidence="1">
    <location>
        <begin position="146"/>
        <end position="175"/>
    </location>
</feature>
<gene>
    <name evidence="4" type="primary">LOC100835008</name>
    <name evidence="3" type="ORF">BRADI_2g12030v3</name>
</gene>
<dbReference type="PANTHER" id="PTHR46327">
    <property type="entry name" value="F16F4.11 PROTEIN-RELATED"/>
    <property type="match status" value="1"/>
</dbReference>
<protein>
    <recommendedName>
        <fullName evidence="2">Myb/SANT-like DNA-binding domain-containing protein</fullName>
    </recommendedName>
</protein>
<dbReference type="RefSeq" id="XP_014753555.1">
    <property type="nucleotide sequence ID" value="XM_014898069.2"/>
</dbReference>
<dbReference type="InterPro" id="IPR044822">
    <property type="entry name" value="Myb_DNA-bind_4"/>
</dbReference>
<dbReference type="GeneID" id="100835008"/>